<comment type="subcellular location">
    <subcellularLocation>
        <location evidence="1">Secreted</location>
    </subcellularLocation>
</comment>
<dbReference type="GO" id="GO:0005576">
    <property type="term" value="C:extracellular region"/>
    <property type="evidence" value="ECO:0007669"/>
    <property type="project" value="UniProtKB-SubCell"/>
</dbReference>
<proteinExistence type="predicted"/>
<dbReference type="EMBL" id="CAXITT010000053">
    <property type="protein sequence ID" value="CAL1529690.1"/>
    <property type="molecule type" value="Genomic_DNA"/>
</dbReference>
<name>A0AAV2H922_LYMST</name>
<evidence type="ECO:0008006" key="6">
    <source>
        <dbReference type="Google" id="ProtNLM"/>
    </source>
</evidence>
<evidence type="ECO:0000256" key="3">
    <source>
        <dbReference type="SAM" id="MobiDB-lite"/>
    </source>
</evidence>
<feature type="non-terminal residue" evidence="4">
    <location>
        <position position="1"/>
    </location>
</feature>
<accession>A0AAV2H922</accession>
<evidence type="ECO:0000256" key="1">
    <source>
        <dbReference type="ARBA" id="ARBA00004613"/>
    </source>
</evidence>
<gene>
    <name evidence="4" type="ORF">GSLYS_00003845001</name>
</gene>
<dbReference type="Proteomes" id="UP001497497">
    <property type="component" value="Unassembled WGS sequence"/>
</dbReference>
<protein>
    <recommendedName>
        <fullName evidence="6">VWFD domain-containing protein</fullName>
    </recommendedName>
</protein>
<dbReference type="SUPFAM" id="SSF57302">
    <property type="entry name" value="Snake toxin-like"/>
    <property type="match status" value="1"/>
</dbReference>
<evidence type="ECO:0000313" key="4">
    <source>
        <dbReference type="EMBL" id="CAL1529690.1"/>
    </source>
</evidence>
<evidence type="ECO:0000313" key="5">
    <source>
        <dbReference type="Proteomes" id="UP001497497"/>
    </source>
</evidence>
<dbReference type="InterPro" id="IPR045860">
    <property type="entry name" value="Snake_toxin-like_sf"/>
</dbReference>
<feature type="region of interest" description="Disordered" evidence="3">
    <location>
        <begin position="2394"/>
        <end position="2421"/>
    </location>
</feature>
<dbReference type="PANTHER" id="PTHR20914">
    <property type="entry name" value="LY6/PLAUR DOMAIN-CONTAINING PROTEIN 8"/>
    <property type="match status" value="1"/>
</dbReference>
<organism evidence="4 5">
    <name type="scientific">Lymnaea stagnalis</name>
    <name type="common">Great pond snail</name>
    <name type="synonym">Helix stagnalis</name>
    <dbReference type="NCBI Taxonomy" id="6523"/>
    <lineage>
        <taxon>Eukaryota</taxon>
        <taxon>Metazoa</taxon>
        <taxon>Spiralia</taxon>
        <taxon>Lophotrochozoa</taxon>
        <taxon>Mollusca</taxon>
        <taxon>Gastropoda</taxon>
        <taxon>Heterobranchia</taxon>
        <taxon>Euthyneura</taxon>
        <taxon>Panpulmonata</taxon>
        <taxon>Hygrophila</taxon>
        <taxon>Lymnaeoidea</taxon>
        <taxon>Lymnaeidae</taxon>
        <taxon>Lymnaea</taxon>
    </lineage>
</organism>
<evidence type="ECO:0000256" key="2">
    <source>
        <dbReference type="ARBA" id="ARBA00022525"/>
    </source>
</evidence>
<feature type="compositionally biased region" description="Acidic residues" evidence="3">
    <location>
        <begin position="2404"/>
        <end position="2415"/>
    </location>
</feature>
<sequence length="3364" mass="372796">HFLLFENYFYIGEHRPDYAIRCLGYQRSIMAPTVRALQTLGLLCVFIAISRQQSAPTSNSTSTQSNSTVTSINGTTIITNYTSTSTNITYEWSNTTFSNTSSGNWSSSTSGNSSSGQWSNMTSGNATNGGWSNSSTWTNMTYEWNQTSWWSYMFTYQETWSWSFTEWYWYFQKSELTETNWNYTAWSSFFMANLQGGGLQCKESMIIQVENAVILNLFTALNKSRENRTASCLSLKESLMLSKKVLQECKDEEENEDLSIWASSSPFSVMRYSRLMHIKEFVSTYRLLCATSAADVTYGEEFAEIDIGYQEAGEQCNLRKVRDTFLSFSRLEMHWEDIRVCKEATMAVEAVTLSLASCNWEVRSSLSLLVLVIQNMRRTICTPPSCNVDYSDMCLINAELTLHDHEHEINGARILTSTSPTNSSVPWNLTLPLANATLENIRSTVCRNLKYTIACVTNHTIDCQNSIYSSISSRFNTLKTKFGQWCPDMIPAPKVCIIGPPPPEPQAPLRPNATQIIMTMGANFLFSNPDLCQAAIQNNGSQELIQNYCTVTTLYCLLSPCNVSDPTCNETTVQSCSREGMMCSMTSLNVSGISRVQYQGCVSASSCNNQLSTSKCCNFSLCNQLDISGTPLTCQCNISTARSLMAGNSTFNCNSSINQVANLIMGCFLSERQNLLNDSVLRLTVLRSCPALENAILYAPSCGTVCPTMEQLKYQCKQSNGNYCQTNVVSCLNRAVLGCTKSQLSALTYGVVDLVASSSSSSCNKTFVKQVLQSSDLPVLNITSDALTYRECLYQMQVPSNSIPNKIKSALLCLSDVEVKGHRELKVESWLSSLKLYFDDVSCSEDFNLQISIFKLAMSALTDSSDPSLCVNVQSVTNKWFNTCGNTSVSKENVTAAFSLVCPQDVQQVGCNLSNISSCFHKSDTVPKGMDYFQTLESCVKVAVSQCKGNISLESLNLVRNLALAYGLNYTINISRNTSNSVVQNGSCGCDPAAAINCIMDVHHMAKQPVPDWEGICPLVKESKNCAYSHVSDCEECTKSTVMSIVSKLNSQLEEECIEPPVTECPASRAMECVTDLSHFQEKSGLYGNESICIQISVARDCVSETTKNCDGLTMLAVSKSLEQVIQKWKNLKCDKPEEQLVTCVDVFKSRVYSVLGHNMYDLWEEMNTDNSSIGRQAMSLCEEIEVSWSCIRATLNMEKDDGSANIVKKMLAALHDILIPVCTREKGPLQCYSCQGEGPNSCANGKEIETCQENEVCQTVTDAGQTKSRGCKPKPGCQPGCVKGKCNYCCEDKLCNYLDDGPLKDACNLTALASCVLDLSAEYVQRENFQCSSANVALGCLQKNRVECEQGGMTAIIESVNQLNISAEMHMCLIQEANQTCNVETVATTIQYIATNGLAMKEDELCHILNQSRQAVDQASSLCNSEENLEIVRANKKLVSLIGKLNCSEKYNFSLEDTCRPIDALACVTATFGTEETLNLNNLTCQSFNDTVECMRQAVKGCTTSCQLVSVNKKIEWLKTQFQKICHTDVNITDTDLPQKDLAVCISNFKANMISGVNISSSLLNAASELQFCILSIDSEISNDTSIAYQLFIEIVTNMVLEIQQSNRLFIHELSYTLLLNFVYSIVSSSCTSSLGVLIGEHGMQALTMPYFSLSQRQIACGELDKQEIINATNSNCDAKVASVFLGLVDTIRENILTGFCPEIKPLPRCLIQRADECLARFNAYFGLNSGSEICTEASAFVNCVTTYTQSCDFDEAMTFRRRLVIPVEIITLACSEETGLVTRARCKLLGRMDVAPGCSPGDVNKCTISGQPNCRQIEDNAACITKYAGSCISNYSSLNTEIAEISKCRYGEDGNNNVILSSSCSKPPYKCDFDKAQQCLFDANNHTFPLEEIYINATRRCLEEQFYCFSSLIQLMNKDIYIFNKLIVYIGKITPNWNLLESKQLIQLLRTPSFVAEILEMKLSVDLFNWNLCYRLDIISELLKNLEIQNKDDIPAIDLSYNRIIDAMQTLCDNMGPVAQELQFPGSGQESPNCPDLQLRGQLNLLISRAISEIYNPPRFTANTVCSLYQQIQASLDAGIDVSCSSGFSARVRFTLVAAQTILGNTCESPEFSQKRCDIHMVENCVKTLYNNFLALGKSQTVIGLCKIKEQTDSCVERFSYKCDKCSLSRINWLYKSVKQSVDAKCTKEDVSLPDCKEDNQNNNLGSCDIGKAAKCSLNHIKNMAKFFWSKKAKCKSLNDNLDCVQKNTRNCQIGHLPKFNLLDSDSVEKVEKFLGCTSDEPDVTLGCREGCWINRAKSCFEIFKQNVDLSILSRVTKDKCKYIDDLRSCVALNTRQCTNAESKLTLEWLDDILQRLSGQDTVCVNVNQCAQDFDVLVRKLQDLQPEREVSVSSKARSLEQDVVDTESDDNEADSSSSSTELNLNTLCVRAGAAFNCLKRGLLDLPLEKQSVLITFYTSIWETVSTKCIDTREFTCYYCRNGNNADECRQKTETCPNNKRACMLSQTLTGNQIKFKAGCTNVNACKNNGASATRTTCCSDSLCNFAGNTNPAIQPEPETCHFNSALECALDFATHMFRAPEVKCSDVSANLGCVQKYGYSCTQGSNLLTDTFKVYLHLARTQCVVNAPSDDCNSLAVYSMQTLLSNAYINQGNAACLALNETTYSVNQLLASGTCSEAGKISLTQSLEFVTAIVGTLCSENKCLPSKTSRDVVEQPKCSGKIFSGIRNIFKGYDEVQKPQSNCGTCASHALKARQYLDSCNVTSFVTDRLNALDTKVQTTCNINPKPQFPEVCEGACQTAQIISFAENVFKIITSTEGKGLKCWYLTQVQEAYNAYSGGCNSVQQMDVFNRIMNLFEGDIASCKSENQDFEFTLTIKIDIYYSAVVCQQSFRSAVAVTFFEGGHEDAFCAATKTFAACQWNLPDSVKDFILDPAQQLLAILNSFNVCGNLDRRRREVSTCQRGNLANIMSRISIPPQIATASLDSRNHLCQYVLLLYINYMNAETLFTECGENLSAFEKQLYQAFTTNVLDLNEKLCPKLYFEEETCNLELMTQCREDFETCSLHALVEQDSLCRTGRFALDCISRFSKNCTGASKSMAEMISYETSMVLKQIVGNNCPLLTPYFYCNGSLTTIQPACQLDVAKACAKDSDFDFTKASNESFCQNLKDNVQCVQSAVTGCQADQIKALGWASKARSGFCGIQDASLNNTCLSTPVCSSKSLSDCFFVQQPTNCSSLQKATTCMQALLANKQCSQSWGATIVHSFLSTYFENLSFSCNVAFNVTLPDAYSFSFVANFYNDVRTILSMRKTSSADAIYFLFSRLYINLKSVNSISPIVTMIQYVSNKVFTYSANVTVIQYNSST</sequence>
<feature type="non-terminal residue" evidence="4">
    <location>
        <position position="3364"/>
    </location>
</feature>
<keyword evidence="2" id="KW-0964">Secreted</keyword>
<reference evidence="4 5" key="1">
    <citation type="submission" date="2024-04" db="EMBL/GenBank/DDBJ databases">
        <authorList>
            <consortium name="Genoscope - CEA"/>
            <person name="William W."/>
        </authorList>
    </citation>
    <scope>NUCLEOTIDE SEQUENCE [LARGE SCALE GENOMIC DNA]</scope>
</reference>
<dbReference type="PANTHER" id="PTHR20914:SF9">
    <property type="entry name" value="COILED, ISOFORM A"/>
    <property type="match status" value="1"/>
</dbReference>
<keyword evidence="5" id="KW-1185">Reference proteome</keyword>
<comment type="caution">
    <text evidence="4">The sequence shown here is derived from an EMBL/GenBank/DDBJ whole genome shotgun (WGS) entry which is preliminary data.</text>
</comment>
<dbReference type="InterPro" id="IPR050918">
    <property type="entry name" value="CNF-like_PLA2_Inhibitor"/>
</dbReference>